<dbReference type="InterPro" id="IPR012093">
    <property type="entry name" value="Pirin"/>
</dbReference>
<dbReference type="EMBL" id="MLJW01000013">
    <property type="protein sequence ID" value="OIR13726.1"/>
    <property type="molecule type" value="Genomic_DNA"/>
</dbReference>
<feature type="domain" description="Pirin N-terminal" evidence="2">
    <location>
        <begin position="10"/>
        <end position="119"/>
    </location>
</feature>
<proteinExistence type="inferred from homology"/>
<dbReference type="PANTHER" id="PTHR43212:SF3">
    <property type="entry name" value="QUERCETIN 2,3-DIOXYGENASE"/>
    <property type="match status" value="1"/>
</dbReference>
<feature type="domain" description="Quercetin 2,3-dioxygenase C-terminal cupin" evidence="3">
    <location>
        <begin position="146"/>
        <end position="231"/>
    </location>
</feature>
<dbReference type="AlphaFoldDB" id="A0A1J5TP13"/>
<dbReference type="Pfam" id="PF17954">
    <property type="entry name" value="Pirin_C_2"/>
    <property type="match status" value="1"/>
</dbReference>
<evidence type="ECO:0000256" key="1">
    <source>
        <dbReference type="ARBA" id="ARBA00008416"/>
    </source>
</evidence>
<evidence type="ECO:0000313" key="4">
    <source>
        <dbReference type="EMBL" id="OIR13726.1"/>
    </source>
</evidence>
<dbReference type="EC" id="1.13.11.24" evidence="4"/>
<gene>
    <name evidence="4" type="primary">yhhW_2</name>
    <name evidence="4" type="ORF">GALL_48610</name>
</gene>
<dbReference type="PANTHER" id="PTHR43212">
    <property type="entry name" value="QUERCETIN 2,3-DIOXYGENASE"/>
    <property type="match status" value="1"/>
</dbReference>
<reference evidence="4" key="1">
    <citation type="submission" date="2016-10" db="EMBL/GenBank/DDBJ databases">
        <title>Sequence of Gallionella enrichment culture.</title>
        <authorList>
            <person name="Poehlein A."/>
            <person name="Muehling M."/>
            <person name="Daniel R."/>
        </authorList>
    </citation>
    <scope>NUCLEOTIDE SEQUENCE</scope>
</reference>
<keyword evidence="4" id="KW-0560">Oxidoreductase</keyword>
<organism evidence="4">
    <name type="scientific">mine drainage metagenome</name>
    <dbReference type="NCBI Taxonomy" id="410659"/>
    <lineage>
        <taxon>unclassified sequences</taxon>
        <taxon>metagenomes</taxon>
        <taxon>ecological metagenomes</taxon>
    </lineage>
</organism>
<dbReference type="SUPFAM" id="SSF51182">
    <property type="entry name" value="RmlC-like cupins"/>
    <property type="match status" value="1"/>
</dbReference>
<accession>A0A1J5TP13</accession>
<dbReference type="InterPro" id="IPR003829">
    <property type="entry name" value="Pirin_N_dom"/>
</dbReference>
<dbReference type="CDD" id="cd02910">
    <property type="entry name" value="cupin_Yhhw_N"/>
    <property type="match status" value="1"/>
</dbReference>
<dbReference type="Pfam" id="PF02678">
    <property type="entry name" value="Pirin"/>
    <property type="match status" value="1"/>
</dbReference>
<dbReference type="InterPro" id="IPR014710">
    <property type="entry name" value="RmlC-like_jellyroll"/>
</dbReference>
<sequence length="233" mass="25267">MLTVRKSNDRGFADHGWLQSFHSFSFSDYYDPAHMGFGPLRVINEDRVAPGQGFGTHGHRDMEIISYVLDGALEHKDSMGNGSVLHYGDVQRMSAGTGVRHSEFNHSPSAPVHFLQIWIEPDVKGIAPGYEEKTFAQESRQGRLQLIASPDGRDGSVLIHQDAAVYASILGAGDGIDYPVASGRKVYLHVATEHLVVNGIVLAAGDALMASDEKLLSLGQAAQAEVLLFDLPD</sequence>
<dbReference type="GO" id="GO:0008127">
    <property type="term" value="F:quercetin 2,3-dioxygenase activity"/>
    <property type="evidence" value="ECO:0007669"/>
    <property type="project" value="UniProtKB-EC"/>
</dbReference>
<evidence type="ECO:0000259" key="3">
    <source>
        <dbReference type="Pfam" id="PF17954"/>
    </source>
</evidence>
<dbReference type="Gene3D" id="2.60.120.10">
    <property type="entry name" value="Jelly Rolls"/>
    <property type="match status" value="2"/>
</dbReference>
<dbReference type="InterPro" id="IPR011051">
    <property type="entry name" value="RmlC_Cupin_sf"/>
</dbReference>
<keyword evidence="4" id="KW-0223">Dioxygenase</keyword>
<comment type="caution">
    <text evidence="4">The sequence shown here is derived from an EMBL/GenBank/DDBJ whole genome shotgun (WGS) entry which is preliminary data.</text>
</comment>
<dbReference type="PIRSF" id="PIRSF006232">
    <property type="entry name" value="Pirin"/>
    <property type="match status" value="1"/>
</dbReference>
<evidence type="ECO:0000259" key="2">
    <source>
        <dbReference type="Pfam" id="PF02678"/>
    </source>
</evidence>
<dbReference type="InterPro" id="IPR041602">
    <property type="entry name" value="Quercetinase_C"/>
</dbReference>
<protein>
    <submittedName>
        <fullName evidence="4">Quercetin 2,3-dioxygenase</fullName>
        <ecNumber evidence="4">1.13.11.24</ecNumber>
    </submittedName>
</protein>
<comment type="similarity">
    <text evidence="1">Belongs to the pirin family.</text>
</comment>
<name>A0A1J5TP13_9ZZZZ</name>